<dbReference type="RefSeq" id="XP_041556331.1">
    <property type="nucleotide sequence ID" value="XM_041703668.1"/>
</dbReference>
<dbReference type="GeneID" id="64974142"/>
<protein>
    <submittedName>
        <fullName evidence="1">Uncharacterized protein</fullName>
    </submittedName>
</protein>
<name>A0A7R7XMZ7_9EURO</name>
<proteinExistence type="predicted"/>
<dbReference type="AlphaFoldDB" id="A0A7R7XMZ7"/>
<keyword evidence="2" id="KW-1185">Reference proteome</keyword>
<dbReference type="Proteomes" id="UP000654913">
    <property type="component" value="Chromosome 4"/>
</dbReference>
<dbReference type="KEGG" id="apuu:APUU_40581A"/>
<accession>A0A7R7XMZ7</accession>
<evidence type="ECO:0000313" key="2">
    <source>
        <dbReference type="Proteomes" id="UP000654913"/>
    </source>
</evidence>
<gene>
    <name evidence="1" type="ORF">APUU_40581A</name>
</gene>
<organism evidence="1 2">
    <name type="scientific">Aspergillus puulaauensis</name>
    <dbReference type="NCBI Taxonomy" id="1220207"/>
    <lineage>
        <taxon>Eukaryota</taxon>
        <taxon>Fungi</taxon>
        <taxon>Dikarya</taxon>
        <taxon>Ascomycota</taxon>
        <taxon>Pezizomycotina</taxon>
        <taxon>Eurotiomycetes</taxon>
        <taxon>Eurotiomycetidae</taxon>
        <taxon>Eurotiales</taxon>
        <taxon>Aspergillaceae</taxon>
        <taxon>Aspergillus</taxon>
    </lineage>
</organism>
<dbReference type="EMBL" id="AP024446">
    <property type="protein sequence ID" value="BCS24137.1"/>
    <property type="molecule type" value="Genomic_DNA"/>
</dbReference>
<sequence>MGDEGLSHVAVACFHSRLAALRLSRRLDVDFRWTTTSRSPQHRCLPLLSKQHARFPVHSIDRAAIDGSLEISISRPSTQSRTPSSLSALDLRRLQRSSRVHDSTMLRSVRNPQKLIRADAISRLVVRLLC</sequence>
<reference evidence="1" key="2">
    <citation type="submission" date="2021-02" db="EMBL/GenBank/DDBJ databases">
        <title>Aspergillus puulaauensis MK2 genome sequence.</title>
        <authorList>
            <person name="Futagami T."/>
            <person name="Mori K."/>
            <person name="Kadooka C."/>
            <person name="Tanaka T."/>
        </authorList>
    </citation>
    <scope>NUCLEOTIDE SEQUENCE</scope>
    <source>
        <strain evidence="1">MK2</strain>
    </source>
</reference>
<evidence type="ECO:0000313" key="1">
    <source>
        <dbReference type="EMBL" id="BCS24137.1"/>
    </source>
</evidence>
<reference evidence="1" key="1">
    <citation type="submission" date="2021-01" db="EMBL/GenBank/DDBJ databases">
        <authorList>
            <consortium name="Aspergillus puulaauensis MK2 genome sequencing consortium"/>
            <person name="Kazuki M."/>
            <person name="Futagami T."/>
        </authorList>
    </citation>
    <scope>NUCLEOTIDE SEQUENCE</scope>
    <source>
        <strain evidence="1">MK2</strain>
    </source>
</reference>